<comment type="caution">
    <text evidence="1">The sequence shown here is derived from an EMBL/GenBank/DDBJ whole genome shotgun (WGS) entry which is preliminary data.</text>
</comment>
<dbReference type="Gene3D" id="1.10.1220.10">
    <property type="entry name" value="Met repressor-like"/>
    <property type="match status" value="1"/>
</dbReference>
<dbReference type="Proteomes" id="UP000776164">
    <property type="component" value="Unassembled WGS sequence"/>
</dbReference>
<proteinExistence type="predicted"/>
<dbReference type="SUPFAM" id="SSF47598">
    <property type="entry name" value="Ribbon-helix-helix"/>
    <property type="match status" value="1"/>
</dbReference>
<dbReference type="InterPro" id="IPR010985">
    <property type="entry name" value="Ribbon_hlx_hlx"/>
</dbReference>
<keyword evidence="2" id="KW-1185">Reference proteome</keyword>
<dbReference type="EMBL" id="JAFBBU010000001">
    <property type="protein sequence ID" value="MBM7470545.1"/>
    <property type="molecule type" value="Genomic_DNA"/>
</dbReference>
<sequence>MSIKKRPAATSRDAEIEAFGAAAETPTPLLEPVLPAKARPPAQTKAILLRLTAEQHALLADVAASDGRSMNAMILRILIPELERRATR</sequence>
<organism evidence="1 2">
    <name type="scientific">Subtercola frigoramans</name>
    <dbReference type="NCBI Taxonomy" id="120298"/>
    <lineage>
        <taxon>Bacteria</taxon>
        <taxon>Bacillati</taxon>
        <taxon>Actinomycetota</taxon>
        <taxon>Actinomycetes</taxon>
        <taxon>Micrococcales</taxon>
        <taxon>Microbacteriaceae</taxon>
        <taxon>Subtercola</taxon>
    </lineage>
</organism>
<accession>A0ABS2L0E3</accession>
<gene>
    <name evidence="1" type="ORF">JOE66_000179</name>
</gene>
<name>A0ABS2L0E3_9MICO</name>
<evidence type="ECO:0008006" key="3">
    <source>
        <dbReference type="Google" id="ProtNLM"/>
    </source>
</evidence>
<evidence type="ECO:0000313" key="2">
    <source>
        <dbReference type="Proteomes" id="UP000776164"/>
    </source>
</evidence>
<evidence type="ECO:0000313" key="1">
    <source>
        <dbReference type="EMBL" id="MBM7470545.1"/>
    </source>
</evidence>
<protein>
    <recommendedName>
        <fullName evidence="3">Toxin-antitoxin system HicB family antitoxin</fullName>
    </recommendedName>
</protein>
<reference evidence="1 2" key="1">
    <citation type="submission" date="2021-01" db="EMBL/GenBank/DDBJ databases">
        <title>Sequencing the genomes of 1000 actinobacteria strains.</title>
        <authorList>
            <person name="Klenk H.-P."/>
        </authorList>
    </citation>
    <scope>NUCLEOTIDE SEQUENCE [LARGE SCALE GENOMIC DNA]</scope>
    <source>
        <strain evidence="1 2">DSM 13057</strain>
    </source>
</reference>
<dbReference type="InterPro" id="IPR013321">
    <property type="entry name" value="Arc_rbn_hlx_hlx"/>
</dbReference>
<dbReference type="RefSeq" id="WP_205106285.1">
    <property type="nucleotide sequence ID" value="NZ_BAAAHT010000001.1"/>
</dbReference>